<evidence type="ECO:0000259" key="7">
    <source>
        <dbReference type="Pfam" id="PF07732"/>
    </source>
</evidence>
<reference evidence="8 9" key="1">
    <citation type="submission" date="2019-01" db="EMBL/GenBank/DDBJ databases">
        <title>Lacunisphaera sp. strain TWA-58.</title>
        <authorList>
            <person name="Chen W.-M."/>
        </authorList>
    </citation>
    <scope>NUCLEOTIDE SEQUENCE [LARGE SCALE GENOMIC DNA]</scope>
    <source>
        <strain evidence="8 9">TWA-58</strain>
    </source>
</reference>
<evidence type="ECO:0000256" key="3">
    <source>
        <dbReference type="ARBA" id="ARBA00023008"/>
    </source>
</evidence>
<dbReference type="EMBL" id="SDHX01000001">
    <property type="protein sequence ID" value="RXK54412.1"/>
    <property type="molecule type" value="Genomic_DNA"/>
</dbReference>
<evidence type="ECO:0000259" key="6">
    <source>
        <dbReference type="Pfam" id="PF07731"/>
    </source>
</evidence>
<dbReference type="OrthoDB" id="9757546at2"/>
<evidence type="ECO:0000256" key="2">
    <source>
        <dbReference type="ARBA" id="ARBA00023002"/>
    </source>
</evidence>
<accession>A0A4Q1C6P6</accession>
<feature type="domain" description="Plastocyanin-like" evidence="7">
    <location>
        <begin position="57"/>
        <end position="169"/>
    </location>
</feature>
<dbReference type="GO" id="GO:0016491">
    <property type="term" value="F:oxidoreductase activity"/>
    <property type="evidence" value="ECO:0007669"/>
    <property type="project" value="UniProtKB-KW"/>
</dbReference>
<dbReference type="GO" id="GO:0005507">
    <property type="term" value="F:copper ion binding"/>
    <property type="evidence" value="ECO:0007669"/>
    <property type="project" value="InterPro"/>
</dbReference>
<dbReference type="CDD" id="cd13896">
    <property type="entry name" value="CuRO_3_CopA"/>
    <property type="match status" value="1"/>
</dbReference>
<feature type="chain" id="PRO_5020302925" description="Copper oxidase" evidence="4">
    <location>
        <begin position="20"/>
        <end position="741"/>
    </location>
</feature>
<dbReference type="InterPro" id="IPR001117">
    <property type="entry name" value="Cu-oxidase_2nd"/>
</dbReference>
<dbReference type="SUPFAM" id="SSF49503">
    <property type="entry name" value="Cupredoxins"/>
    <property type="match status" value="3"/>
</dbReference>
<evidence type="ECO:0000259" key="5">
    <source>
        <dbReference type="Pfam" id="PF00394"/>
    </source>
</evidence>
<keyword evidence="1" id="KW-0479">Metal-binding</keyword>
<evidence type="ECO:0000313" key="9">
    <source>
        <dbReference type="Proteomes" id="UP000290218"/>
    </source>
</evidence>
<name>A0A4Q1C6P6_9BACT</name>
<dbReference type="Pfam" id="PF07731">
    <property type="entry name" value="Cu-oxidase_2"/>
    <property type="match status" value="1"/>
</dbReference>
<keyword evidence="9" id="KW-1185">Reference proteome</keyword>
<dbReference type="Proteomes" id="UP000290218">
    <property type="component" value="Unassembled WGS sequence"/>
</dbReference>
<keyword evidence="3" id="KW-0186">Copper</keyword>
<keyword evidence="2" id="KW-0560">Oxidoreductase</keyword>
<dbReference type="InterPro" id="IPR011706">
    <property type="entry name" value="Cu-oxidase_C"/>
</dbReference>
<evidence type="ECO:0000256" key="4">
    <source>
        <dbReference type="SAM" id="SignalP"/>
    </source>
</evidence>
<feature type="domain" description="Plastocyanin-like" evidence="5">
    <location>
        <begin position="185"/>
        <end position="340"/>
    </location>
</feature>
<keyword evidence="4" id="KW-0732">Signal</keyword>
<dbReference type="InterPro" id="IPR008972">
    <property type="entry name" value="Cupredoxin"/>
</dbReference>
<dbReference type="InterPro" id="IPR045087">
    <property type="entry name" value="Cu-oxidase_fam"/>
</dbReference>
<sequence length="741" mass="81514">MPFRRFALLFLALFAAAHACDECGGKLKASWSERESEPKASTLYPDAKIVEYTLEVSEVVLSPAGKPVRALALNGSVPGPTLRFREGEIARIHVRNRLTKEETSTHWHGLLVPNLEDGVPNITTPPIKAGESRTFEFLLKHAGTYWYHSHTGLQEQRGVYGSIVIEPKEGTPARADLPRIDYDEVVVLSDWTNENPDEVMRTLLRGSEWYAIRKGTAQSLWGAREAGHLGDFLDREKSRLPAMDVSDVAYDAFLLNGRPRQSLAVRPGETVRLRIINASAATYFYVSAATGPLTIIAADGIDVVPIQQQRLLIGMAETYDVLVRVPVEAASAAWEVRATAQDNSGHASLFLGESGALEHPAPAPGMLNAYSMEVALGAVLNEMDESGTVSDAEALASEIDRPLPPYKRLRATQPTALPPAAPTREITLRLTGDMWRYLWSINGRSIDEMSTIPVKKGEVLRVVLVNDTMMHHPMHLHGHFFRLLMPDGAPAEFAPLKHTVDVPPMSRRVIEFYANEDRDWLFHCHLLYHMMSGMARVFSYPAGVGMSAKDATGAAMGAPGSLKPTGAAYRPMLGEHAHPHTYAWIDGSVQSHLSEGLATIQRGRDNLNLAWELGWERVPSSTYEIEATYSHYFNSRWTAFTGYRATNSRGVREGAIAGATYLLPYLFALTGSIHSAGEARVSVGREIPLTSRLSLLVNAQYDTAEEFAWQAGVSYTVSKRLSLIGSYDADYGLGAGVGFRF</sequence>
<protein>
    <recommendedName>
        <fullName evidence="10">Copper oxidase</fullName>
    </recommendedName>
</protein>
<dbReference type="InterPro" id="IPR034279">
    <property type="entry name" value="CuRO_3_CopA"/>
</dbReference>
<dbReference type="PANTHER" id="PTHR11709:SF394">
    <property type="entry name" value="FI03373P-RELATED"/>
    <property type="match status" value="1"/>
</dbReference>
<gene>
    <name evidence="8" type="ORF">ESB00_00500</name>
</gene>
<dbReference type="Pfam" id="PF00394">
    <property type="entry name" value="Cu-oxidase"/>
    <property type="match status" value="1"/>
</dbReference>
<dbReference type="Pfam" id="PF07732">
    <property type="entry name" value="Cu-oxidase_3"/>
    <property type="match status" value="1"/>
</dbReference>
<dbReference type="PROSITE" id="PS00080">
    <property type="entry name" value="MULTICOPPER_OXIDASE2"/>
    <property type="match status" value="1"/>
</dbReference>
<dbReference type="RefSeq" id="WP_129045777.1">
    <property type="nucleotide sequence ID" value="NZ_SDHX01000001.1"/>
</dbReference>
<dbReference type="AlphaFoldDB" id="A0A4Q1C6P6"/>
<proteinExistence type="predicted"/>
<dbReference type="PANTHER" id="PTHR11709">
    <property type="entry name" value="MULTI-COPPER OXIDASE"/>
    <property type="match status" value="1"/>
</dbReference>
<dbReference type="InterPro" id="IPR011707">
    <property type="entry name" value="Cu-oxidase-like_N"/>
</dbReference>
<dbReference type="Gene3D" id="2.60.40.420">
    <property type="entry name" value="Cupredoxins - blue copper proteins"/>
    <property type="match status" value="3"/>
</dbReference>
<comment type="caution">
    <text evidence="8">The sequence shown here is derived from an EMBL/GenBank/DDBJ whole genome shotgun (WGS) entry which is preliminary data.</text>
</comment>
<dbReference type="InterPro" id="IPR002355">
    <property type="entry name" value="Cu_oxidase_Cu_BS"/>
</dbReference>
<organism evidence="8 9">
    <name type="scientific">Oleiharenicola lentus</name>
    <dbReference type="NCBI Taxonomy" id="2508720"/>
    <lineage>
        <taxon>Bacteria</taxon>
        <taxon>Pseudomonadati</taxon>
        <taxon>Verrucomicrobiota</taxon>
        <taxon>Opitutia</taxon>
        <taxon>Opitutales</taxon>
        <taxon>Opitutaceae</taxon>
        <taxon>Oleiharenicola</taxon>
    </lineage>
</organism>
<feature type="domain" description="Plastocyanin-like" evidence="6">
    <location>
        <begin position="422"/>
        <end position="540"/>
    </location>
</feature>
<evidence type="ECO:0000313" key="8">
    <source>
        <dbReference type="EMBL" id="RXK54412.1"/>
    </source>
</evidence>
<evidence type="ECO:0000256" key="1">
    <source>
        <dbReference type="ARBA" id="ARBA00022723"/>
    </source>
</evidence>
<feature type="signal peptide" evidence="4">
    <location>
        <begin position="1"/>
        <end position="19"/>
    </location>
</feature>
<evidence type="ECO:0008006" key="10">
    <source>
        <dbReference type="Google" id="ProtNLM"/>
    </source>
</evidence>